<reference evidence="5" key="1">
    <citation type="submission" date="2021-01" db="EMBL/GenBank/DDBJ databases">
        <authorList>
            <person name="Corre E."/>
            <person name="Pelletier E."/>
            <person name="Niang G."/>
            <person name="Scheremetjew M."/>
            <person name="Finn R."/>
            <person name="Kale V."/>
            <person name="Holt S."/>
            <person name="Cochrane G."/>
            <person name="Meng A."/>
            <person name="Brown T."/>
            <person name="Cohen L."/>
        </authorList>
    </citation>
    <scope>NUCLEOTIDE SEQUENCE</scope>
    <source>
        <strain evidence="5">RCC1871</strain>
    </source>
</reference>
<dbReference type="InterPro" id="IPR011992">
    <property type="entry name" value="EF-hand-dom_pair"/>
</dbReference>
<sequence length="352" mass="39503">MGQGQSSEGVGLAGKEGKGKRMSMGSSRGDSGKDLKSSLATPGAKESSSRHIHWPEQVATDMTSRRSGKARAKKPRVRTRGEEEEYERQLRQMQGEGSFGSERAAGSDSIILDENEVLTELELQLVEELKKRVKKCKQDPRSPCVKNVNQILMKFPTIKGGFESLKDIFVGVDSDGSGDIDYCEWRTAMQEHGLSVAVPDDQALQIFREADVDKNEKIDFKEFVLVMSFLYLLGHVGVDEATMKDLSASRQERRITLHQKVAKAIDLVVDAFLFFDKNGDGRILKDEVVNGLNTSSGREAQVSRSQESSTRIWRRRFKEMDCDHSGSISLKEFIFAFEDWVGFDESEEEDDE</sequence>
<dbReference type="PANTHER" id="PTHR23064">
    <property type="entry name" value="TROPONIN"/>
    <property type="match status" value="1"/>
</dbReference>
<dbReference type="PROSITE" id="PS50222">
    <property type="entry name" value="EF_HAND_2"/>
    <property type="match status" value="4"/>
</dbReference>
<dbReference type="InterPro" id="IPR018247">
    <property type="entry name" value="EF_Hand_1_Ca_BS"/>
</dbReference>
<name>A0A7S3C964_9CHLO</name>
<protein>
    <submittedName>
        <fullName evidence="6">Calcium-binding protein</fullName>
    </submittedName>
</protein>
<feature type="domain" description="EF-hand" evidence="3">
    <location>
        <begin position="160"/>
        <end position="195"/>
    </location>
</feature>
<evidence type="ECO:0000313" key="5">
    <source>
        <dbReference type="EMBL" id="CAE0189658.1"/>
    </source>
</evidence>
<dbReference type="EMBL" id="CP151506">
    <property type="protein sequence ID" value="WZN62584.1"/>
    <property type="molecule type" value="Genomic_DNA"/>
</dbReference>
<evidence type="ECO:0000256" key="2">
    <source>
        <dbReference type="SAM" id="MobiDB-lite"/>
    </source>
</evidence>
<keyword evidence="1" id="KW-0106">Calcium</keyword>
<feature type="domain" description="EF-hand" evidence="3">
    <location>
        <begin position="198"/>
        <end position="233"/>
    </location>
</feature>
<dbReference type="AlphaFoldDB" id="A0A7S3C964"/>
<dbReference type="EMBL" id="HBHZ01003574">
    <property type="protein sequence ID" value="CAE0189658.1"/>
    <property type="molecule type" value="Transcribed_RNA"/>
</dbReference>
<dbReference type="InterPro" id="IPR052591">
    <property type="entry name" value="CML21-like"/>
</dbReference>
<dbReference type="Gene3D" id="1.10.238.10">
    <property type="entry name" value="EF-hand"/>
    <property type="match status" value="2"/>
</dbReference>
<dbReference type="GO" id="GO:0005509">
    <property type="term" value="F:calcium ion binding"/>
    <property type="evidence" value="ECO:0007669"/>
    <property type="project" value="InterPro"/>
</dbReference>
<feature type="region of interest" description="Disordered" evidence="2">
    <location>
        <begin position="1"/>
        <end position="102"/>
    </location>
</feature>
<evidence type="ECO:0000313" key="6">
    <source>
        <dbReference type="EMBL" id="WZN62584.1"/>
    </source>
</evidence>
<gene>
    <name evidence="4" type="ORF">CROS1456_LOCUS2746</name>
    <name evidence="5" type="ORF">CROS1456_LOCUS2747</name>
    <name evidence="6" type="ORF">HKI87_06g41210</name>
</gene>
<evidence type="ECO:0000259" key="3">
    <source>
        <dbReference type="PROSITE" id="PS50222"/>
    </source>
</evidence>
<accession>A0A7S3C964</accession>
<reference evidence="6 7" key="2">
    <citation type="submission" date="2024-03" db="EMBL/GenBank/DDBJ databases">
        <title>Complete genome sequence of the green alga Chloropicon roscoffensis RCC1871.</title>
        <authorList>
            <person name="Lemieux C."/>
            <person name="Pombert J.-F."/>
            <person name="Otis C."/>
            <person name="Turmel M."/>
        </authorList>
    </citation>
    <scope>NUCLEOTIDE SEQUENCE [LARGE SCALE GENOMIC DNA]</scope>
    <source>
        <strain evidence="6 7">RCC1871</strain>
    </source>
</reference>
<dbReference type="Pfam" id="PF13499">
    <property type="entry name" value="EF-hand_7"/>
    <property type="match status" value="2"/>
</dbReference>
<evidence type="ECO:0000313" key="7">
    <source>
        <dbReference type="Proteomes" id="UP001472866"/>
    </source>
</evidence>
<feature type="domain" description="EF-hand" evidence="3">
    <location>
        <begin position="263"/>
        <end position="298"/>
    </location>
</feature>
<dbReference type="PROSITE" id="PS00018">
    <property type="entry name" value="EF_HAND_1"/>
    <property type="match status" value="2"/>
</dbReference>
<keyword evidence="7" id="KW-1185">Reference proteome</keyword>
<evidence type="ECO:0000313" key="4">
    <source>
        <dbReference type="EMBL" id="CAE0189657.1"/>
    </source>
</evidence>
<proteinExistence type="predicted"/>
<dbReference type="EMBL" id="HBHZ01003573">
    <property type="protein sequence ID" value="CAE0189657.1"/>
    <property type="molecule type" value="Transcribed_RNA"/>
</dbReference>
<feature type="compositionally biased region" description="Basic residues" evidence="2">
    <location>
        <begin position="66"/>
        <end position="78"/>
    </location>
</feature>
<feature type="domain" description="EF-hand" evidence="3">
    <location>
        <begin position="308"/>
        <end position="343"/>
    </location>
</feature>
<organism evidence="5">
    <name type="scientific">Chloropicon roscoffensis</name>
    <dbReference type="NCBI Taxonomy" id="1461544"/>
    <lineage>
        <taxon>Eukaryota</taxon>
        <taxon>Viridiplantae</taxon>
        <taxon>Chlorophyta</taxon>
        <taxon>Chloropicophyceae</taxon>
        <taxon>Chloropicales</taxon>
        <taxon>Chloropicaceae</taxon>
        <taxon>Chloropicon</taxon>
    </lineage>
</organism>
<dbReference type="InterPro" id="IPR002048">
    <property type="entry name" value="EF_hand_dom"/>
</dbReference>
<dbReference type="SUPFAM" id="SSF47473">
    <property type="entry name" value="EF-hand"/>
    <property type="match status" value="1"/>
</dbReference>
<evidence type="ECO:0000256" key="1">
    <source>
        <dbReference type="ARBA" id="ARBA00022837"/>
    </source>
</evidence>
<dbReference type="CDD" id="cd00051">
    <property type="entry name" value="EFh"/>
    <property type="match status" value="1"/>
</dbReference>
<dbReference type="SMART" id="SM00054">
    <property type="entry name" value="EFh"/>
    <property type="match status" value="4"/>
</dbReference>
<dbReference type="Proteomes" id="UP001472866">
    <property type="component" value="Chromosome 06"/>
</dbReference>